<evidence type="ECO:0000256" key="2">
    <source>
        <dbReference type="ARBA" id="ARBA00038157"/>
    </source>
</evidence>
<evidence type="ECO:0000256" key="3">
    <source>
        <dbReference type="SAM" id="MobiDB-lite"/>
    </source>
</evidence>
<reference evidence="5" key="1">
    <citation type="submission" date="2013-07" db="EMBL/GenBank/DDBJ databases">
        <title>The Genome Sequence of Cryptococcus pinus CBS10737.</title>
        <authorList>
            <consortium name="The Broad Institute Genome Sequencing Platform"/>
            <person name="Cuomo C."/>
            <person name="Litvintseva A."/>
            <person name="Chen Y."/>
            <person name="Heitman J."/>
            <person name="Sun S."/>
            <person name="Springer D."/>
            <person name="Dromer F."/>
            <person name="Young S.K."/>
            <person name="Zeng Q."/>
            <person name="Gargeya S."/>
            <person name="Fitzgerald M."/>
            <person name="Abouelleil A."/>
            <person name="Alvarado L."/>
            <person name="Berlin A.M."/>
            <person name="Chapman S.B."/>
            <person name="Dewar J."/>
            <person name="Goldberg J."/>
            <person name="Griggs A."/>
            <person name="Gujja S."/>
            <person name="Hansen M."/>
            <person name="Howarth C."/>
            <person name="Imamovic A."/>
            <person name="Larimer J."/>
            <person name="McCowan C."/>
            <person name="Murphy C."/>
            <person name="Pearson M."/>
            <person name="Priest M."/>
            <person name="Roberts A."/>
            <person name="Saif S."/>
            <person name="Shea T."/>
            <person name="Sykes S."/>
            <person name="Wortman J."/>
            <person name="Nusbaum C."/>
            <person name="Birren B."/>
        </authorList>
    </citation>
    <scope>NUCLEOTIDE SEQUENCE [LARGE SCALE GENOMIC DNA]</scope>
    <source>
        <strain evidence="5">CBS 10737</strain>
    </source>
</reference>
<dbReference type="PANTHER" id="PTHR43364:SF7">
    <property type="entry name" value="NADP-DEPENDENT OXIDOREDUCTASE DOMAIN-CONTAINING PROTEIN-RELATED"/>
    <property type="match status" value="1"/>
</dbReference>
<reference evidence="6" key="4">
    <citation type="submission" date="2024-02" db="EMBL/GenBank/DDBJ databases">
        <title>Comparative genomics of Cryptococcus and Kwoniella reveals pathogenesis evolution and contrasting modes of karyotype evolution via chromosome fusion or intercentromeric recombination.</title>
        <authorList>
            <person name="Coelho M.A."/>
            <person name="David-Palma M."/>
            <person name="Shea T."/>
            <person name="Bowers K."/>
            <person name="McGinley-Smith S."/>
            <person name="Mohammad A.W."/>
            <person name="Gnirke A."/>
            <person name="Yurkov A.M."/>
            <person name="Nowrousian M."/>
            <person name="Sun S."/>
            <person name="Cuomo C.A."/>
            <person name="Heitman J."/>
        </authorList>
    </citation>
    <scope>NUCLEOTIDE SEQUENCE</scope>
    <source>
        <strain evidence="6">CBS 10737</strain>
    </source>
</reference>
<sequence>MPRTQLPASSRDYSPSSGQERTSQLIHVQYDLGPNAGIRVSPLCLGAMSLGNQSTSFMGSLLDHEQSAKFLDYYYEAGGNFIDTANTYQGRFKSPEENEKGQKEGKFRAGMEPSENEIKISRALQDVANEIGGETKLTSVALAWARQTVAYCFPIVGGSSIEYLKSTMHLW</sequence>
<evidence type="ECO:0000313" key="6">
    <source>
        <dbReference type="EMBL" id="WWC72766.1"/>
    </source>
</evidence>
<gene>
    <name evidence="5" type="ORF">I206_07382</name>
    <name evidence="6" type="ORF">I206_106730</name>
</gene>
<dbReference type="InterPro" id="IPR036812">
    <property type="entry name" value="NAD(P)_OxRdtase_dom_sf"/>
</dbReference>
<reference evidence="6" key="2">
    <citation type="submission" date="2013-07" db="EMBL/GenBank/DDBJ databases">
        <authorList>
            <consortium name="The Broad Institute Genome Sequencing Platform"/>
            <person name="Cuomo C."/>
            <person name="Litvintseva A."/>
            <person name="Chen Y."/>
            <person name="Heitman J."/>
            <person name="Sun S."/>
            <person name="Springer D."/>
            <person name="Dromer F."/>
            <person name="Young S.K."/>
            <person name="Zeng Q."/>
            <person name="Gargeya S."/>
            <person name="Fitzgerald M."/>
            <person name="Abouelleil A."/>
            <person name="Alvarado L."/>
            <person name="Berlin A.M."/>
            <person name="Chapman S.B."/>
            <person name="Dewar J."/>
            <person name="Goldberg J."/>
            <person name="Griggs A."/>
            <person name="Gujja S."/>
            <person name="Hansen M."/>
            <person name="Howarth C."/>
            <person name="Imamovic A."/>
            <person name="Larimer J."/>
            <person name="McCowan C."/>
            <person name="Murphy C."/>
            <person name="Pearson M."/>
            <person name="Priest M."/>
            <person name="Roberts A."/>
            <person name="Saif S."/>
            <person name="Shea T."/>
            <person name="Sykes S."/>
            <person name="Wortman J."/>
            <person name="Nusbaum C."/>
            <person name="Birren B."/>
        </authorList>
    </citation>
    <scope>NUCLEOTIDE SEQUENCE</scope>
    <source>
        <strain evidence="6">CBS 10737</strain>
    </source>
</reference>
<dbReference type="GeneID" id="30175751"/>
<dbReference type="PANTHER" id="PTHR43364">
    <property type="entry name" value="NADH-SPECIFIC METHYLGLYOXAL REDUCTASE-RELATED"/>
    <property type="match status" value="1"/>
</dbReference>
<dbReference type="KEGG" id="kpin:30175751"/>
<evidence type="ECO:0000313" key="7">
    <source>
        <dbReference type="Proteomes" id="UP000094020"/>
    </source>
</evidence>
<reference evidence="5" key="3">
    <citation type="submission" date="2016-07" db="EMBL/GenBank/DDBJ databases">
        <title>Evolution of pathogenesis and genome organization in the Tremellales.</title>
        <authorList>
            <person name="Cuomo C."/>
            <person name="Litvintseva A."/>
            <person name="Heitman J."/>
            <person name="Chen Y."/>
            <person name="Sun S."/>
            <person name="Springer D."/>
            <person name="Dromer F."/>
            <person name="Young S."/>
            <person name="Zeng Q."/>
            <person name="Chapman S."/>
            <person name="Gujja S."/>
            <person name="Saif S."/>
            <person name="Birren B."/>
        </authorList>
    </citation>
    <scope>NUCLEOTIDE SEQUENCE</scope>
    <source>
        <strain evidence="5">CBS 10737</strain>
    </source>
</reference>
<name>A0A1B9HTE2_9TREE</name>
<evidence type="ECO:0000259" key="4">
    <source>
        <dbReference type="Pfam" id="PF00248"/>
    </source>
</evidence>
<accession>A0A1B9HTE2</accession>
<dbReference type="Pfam" id="PF00248">
    <property type="entry name" value="Aldo_ket_red"/>
    <property type="match status" value="1"/>
</dbReference>
<comment type="similarity">
    <text evidence="2">Belongs to the aldo/keto reductase family. Aldo/keto reductase 2 subfamily.</text>
</comment>
<dbReference type="SUPFAM" id="SSF51430">
    <property type="entry name" value="NAD(P)-linked oxidoreductase"/>
    <property type="match status" value="1"/>
</dbReference>
<dbReference type="RefSeq" id="XP_019007748.1">
    <property type="nucleotide sequence ID" value="XM_019159076.1"/>
</dbReference>
<organism evidence="5">
    <name type="scientific">Kwoniella pini CBS 10737</name>
    <dbReference type="NCBI Taxonomy" id="1296096"/>
    <lineage>
        <taxon>Eukaryota</taxon>
        <taxon>Fungi</taxon>
        <taxon>Dikarya</taxon>
        <taxon>Basidiomycota</taxon>
        <taxon>Agaricomycotina</taxon>
        <taxon>Tremellomycetes</taxon>
        <taxon>Tremellales</taxon>
        <taxon>Cryptococcaceae</taxon>
        <taxon>Kwoniella</taxon>
    </lineage>
</organism>
<dbReference type="Gene3D" id="3.20.20.100">
    <property type="entry name" value="NADP-dependent oxidoreductase domain"/>
    <property type="match status" value="1"/>
</dbReference>
<dbReference type="AlphaFoldDB" id="A0A1B9HTE2"/>
<dbReference type="InterPro" id="IPR050523">
    <property type="entry name" value="AKR_Detox_Biosynth"/>
</dbReference>
<dbReference type="InterPro" id="IPR023210">
    <property type="entry name" value="NADP_OxRdtase_dom"/>
</dbReference>
<feature type="region of interest" description="Disordered" evidence="3">
    <location>
        <begin position="1"/>
        <end position="21"/>
    </location>
</feature>
<feature type="domain" description="NADP-dependent oxidoreductase" evidence="4">
    <location>
        <begin position="42"/>
        <end position="92"/>
    </location>
</feature>
<proteinExistence type="inferred from homology"/>
<evidence type="ECO:0000256" key="1">
    <source>
        <dbReference type="ARBA" id="ARBA00022857"/>
    </source>
</evidence>
<dbReference type="STRING" id="1296096.A0A1B9HTE2"/>
<keyword evidence="1" id="KW-0521">NADP</keyword>
<dbReference type="Proteomes" id="UP000094020">
    <property type="component" value="Chromosome 9"/>
</dbReference>
<protein>
    <recommendedName>
        <fullName evidence="4">NADP-dependent oxidoreductase domain-containing protein</fullName>
    </recommendedName>
</protein>
<keyword evidence="7" id="KW-1185">Reference proteome</keyword>
<evidence type="ECO:0000313" key="5">
    <source>
        <dbReference type="EMBL" id="OCF46529.1"/>
    </source>
</evidence>
<dbReference type="EMBL" id="CP144527">
    <property type="protein sequence ID" value="WWC72766.1"/>
    <property type="molecule type" value="Genomic_DNA"/>
</dbReference>
<dbReference type="EMBL" id="KI894016">
    <property type="protein sequence ID" value="OCF46529.1"/>
    <property type="molecule type" value="Genomic_DNA"/>
</dbReference>
<dbReference type="OrthoDB" id="48988at2759"/>